<dbReference type="Gene3D" id="1.25.40.10">
    <property type="entry name" value="Tetratricopeptide repeat domain"/>
    <property type="match status" value="1"/>
</dbReference>
<accession>A0ABQ6MI90</accession>
<dbReference type="EMBL" id="BRYB01000279">
    <property type="protein sequence ID" value="GMI26886.1"/>
    <property type="molecule type" value="Genomic_DNA"/>
</dbReference>
<gene>
    <name evidence="1" type="ORF">TeGR_g1780</name>
</gene>
<dbReference type="Gene3D" id="3.40.50.150">
    <property type="entry name" value="Vaccinia Virus protein VP39"/>
    <property type="match status" value="1"/>
</dbReference>
<reference evidence="1 2" key="1">
    <citation type="journal article" date="2023" name="Commun. Biol.">
        <title>Genome analysis of Parmales, the sister group of diatoms, reveals the evolutionary specialization of diatoms from phago-mixotrophs to photoautotrophs.</title>
        <authorList>
            <person name="Ban H."/>
            <person name="Sato S."/>
            <person name="Yoshikawa S."/>
            <person name="Yamada K."/>
            <person name="Nakamura Y."/>
            <person name="Ichinomiya M."/>
            <person name="Sato N."/>
            <person name="Blanc-Mathieu R."/>
            <person name="Endo H."/>
            <person name="Kuwata A."/>
            <person name="Ogata H."/>
        </authorList>
    </citation>
    <scope>NUCLEOTIDE SEQUENCE [LARGE SCALE GENOMIC DNA]</scope>
</reference>
<dbReference type="InterPro" id="IPR029063">
    <property type="entry name" value="SAM-dependent_MTases_sf"/>
</dbReference>
<organism evidence="1 2">
    <name type="scientific">Tetraparma gracilis</name>
    <dbReference type="NCBI Taxonomy" id="2962635"/>
    <lineage>
        <taxon>Eukaryota</taxon>
        <taxon>Sar</taxon>
        <taxon>Stramenopiles</taxon>
        <taxon>Ochrophyta</taxon>
        <taxon>Bolidophyceae</taxon>
        <taxon>Parmales</taxon>
        <taxon>Triparmaceae</taxon>
        <taxon>Tetraparma</taxon>
    </lineage>
</organism>
<dbReference type="Proteomes" id="UP001165060">
    <property type="component" value="Unassembled WGS sequence"/>
</dbReference>
<dbReference type="InterPro" id="IPR011990">
    <property type="entry name" value="TPR-like_helical_dom_sf"/>
</dbReference>
<protein>
    <submittedName>
        <fullName evidence="1">Uncharacterized protein</fullName>
    </submittedName>
</protein>
<proteinExistence type="predicted"/>
<dbReference type="SUPFAM" id="SSF81901">
    <property type="entry name" value="HCP-like"/>
    <property type="match status" value="1"/>
</dbReference>
<dbReference type="SUPFAM" id="SSF53335">
    <property type="entry name" value="S-adenosyl-L-methionine-dependent methyltransferases"/>
    <property type="match status" value="1"/>
</dbReference>
<keyword evidence="2" id="KW-1185">Reference proteome</keyword>
<evidence type="ECO:0000313" key="2">
    <source>
        <dbReference type="Proteomes" id="UP001165060"/>
    </source>
</evidence>
<evidence type="ECO:0000313" key="1">
    <source>
        <dbReference type="EMBL" id="GMI26886.1"/>
    </source>
</evidence>
<comment type="caution">
    <text evidence="1">The sequence shown here is derived from an EMBL/GenBank/DDBJ whole genome shotgun (WGS) entry which is preliminary data.</text>
</comment>
<sequence length="452" mass="47874">MLLPLLLRLPPPRCPSLAAAAGTAAARLLSRRLLSSAAFSPAWRERLQAWSTTLSAAEAGAPDALTDVGWAHHAGLVPSEEAEDATLPADLGKATEMFRQAADKGYAPASSLLADLHYYAATPAERGRARPHLERVLESTDEAAAGDAYVRVRALQKLGVLSHESGGATPQFEAALALCERHGLTNYAFLLPHDPVNFFEELAAEEAALDDVPQLARNLAPFESAHVPPAPLPALTALRAYTRALRAAEGGASPWLLSLSREALGRFGCGEAGAFGVTFLGSFMRVAGHPVAQGRFGEVLGGGGTPHVVSLGSALGNSVVWPAAAFGFTGKGYDVLESAVGKARELVEGLKGEGGRGVSARVSFEAGDVLEDEGAAKEIGRADLVWANDHSWGEEAQRRLEELCWERMRPGACLVLYRKPAGKHGWDLKSMGLLQVPTSWHPKATMVILKKP</sequence>
<name>A0ABQ6MI90_9STRA</name>